<dbReference type="EMBL" id="UYWY01023557">
    <property type="protein sequence ID" value="VDM47718.1"/>
    <property type="molecule type" value="Genomic_DNA"/>
</dbReference>
<dbReference type="Gene3D" id="3.40.50.10810">
    <property type="entry name" value="Tandem AAA-ATPase domain"/>
    <property type="match status" value="1"/>
</dbReference>
<dbReference type="PROSITE" id="PS51192">
    <property type="entry name" value="HELICASE_ATP_BIND_1"/>
    <property type="match status" value="1"/>
</dbReference>
<evidence type="ECO:0000256" key="6">
    <source>
        <dbReference type="ARBA" id="ARBA00023306"/>
    </source>
</evidence>
<dbReference type="PANTHER" id="PTHR45629:SF7">
    <property type="entry name" value="DNA EXCISION REPAIR PROTEIN ERCC-6-RELATED"/>
    <property type="match status" value="1"/>
</dbReference>
<dbReference type="CDD" id="cd18793">
    <property type="entry name" value="SF2_C_SNF"/>
    <property type="match status" value="1"/>
</dbReference>
<dbReference type="GO" id="GO:0005634">
    <property type="term" value="C:nucleus"/>
    <property type="evidence" value="ECO:0007669"/>
    <property type="project" value="TreeGrafter"/>
</dbReference>
<dbReference type="InterPro" id="IPR038718">
    <property type="entry name" value="SNF2-like_sf"/>
</dbReference>
<dbReference type="InterPro" id="IPR049730">
    <property type="entry name" value="SNF2/RAD54-like_C"/>
</dbReference>
<feature type="region of interest" description="Disordered" evidence="9">
    <location>
        <begin position="786"/>
        <end position="824"/>
    </location>
</feature>
<evidence type="ECO:0000256" key="1">
    <source>
        <dbReference type="ARBA" id="ARBA00011467"/>
    </source>
</evidence>
<feature type="compositionally biased region" description="Basic and acidic residues" evidence="9">
    <location>
        <begin position="170"/>
        <end position="184"/>
    </location>
</feature>
<keyword evidence="13" id="KW-1185">Reference proteome</keyword>
<feature type="compositionally biased region" description="Basic residues" evidence="9">
    <location>
        <begin position="795"/>
        <end position="808"/>
    </location>
</feature>
<feature type="region of interest" description="Disordered" evidence="9">
    <location>
        <begin position="123"/>
        <end position="196"/>
    </location>
</feature>
<evidence type="ECO:0000313" key="12">
    <source>
        <dbReference type="EMBL" id="VDM47718.1"/>
    </source>
</evidence>
<dbReference type="InterPro" id="IPR027417">
    <property type="entry name" value="P-loop_NTPase"/>
</dbReference>
<dbReference type="PANTHER" id="PTHR45629">
    <property type="entry name" value="SNF2/RAD54 FAMILY MEMBER"/>
    <property type="match status" value="1"/>
</dbReference>
<reference evidence="12 13" key="2">
    <citation type="submission" date="2018-11" db="EMBL/GenBank/DDBJ databases">
        <authorList>
            <consortium name="Pathogen Informatics"/>
        </authorList>
    </citation>
    <scope>NUCLEOTIDE SEQUENCE [LARGE SCALE GENOMIC DNA]</scope>
</reference>
<keyword evidence="4" id="KW-0498">Mitosis</keyword>
<comment type="function">
    <text evidence="7">Involved in mitotic DNA repair and meiotic recombination. Functions in the recombinational DNA repair pathway. Essential for interhomolog gene conversion (GC), but may have a less important role in intersister GC than spn-A/Rad51. In the presence of DNA, spn-A/Rad51 enhances the ATPase activity of okr/Rad54.</text>
</comment>
<keyword evidence="6" id="KW-0131">Cell cycle</keyword>
<feature type="domain" description="Helicase ATP-binding" evidence="10">
    <location>
        <begin position="270"/>
        <end position="447"/>
    </location>
</feature>
<evidence type="ECO:0000313" key="14">
    <source>
        <dbReference type="WBParaSite" id="TCNE_0001639801-mRNA-1"/>
    </source>
</evidence>
<evidence type="ECO:0000256" key="3">
    <source>
        <dbReference type="ARBA" id="ARBA00022618"/>
    </source>
</evidence>
<evidence type="ECO:0000256" key="5">
    <source>
        <dbReference type="ARBA" id="ARBA00022801"/>
    </source>
</evidence>
<dbReference type="InterPro" id="IPR050496">
    <property type="entry name" value="SNF2_RAD54_helicase_repair"/>
</dbReference>
<dbReference type="InterPro" id="IPR014001">
    <property type="entry name" value="Helicase_ATP-bd"/>
</dbReference>
<dbReference type="SMART" id="SM00490">
    <property type="entry name" value="HELICc"/>
    <property type="match status" value="1"/>
</dbReference>
<dbReference type="Proteomes" id="UP000050794">
    <property type="component" value="Unassembled WGS sequence"/>
</dbReference>
<dbReference type="Pfam" id="PF00176">
    <property type="entry name" value="SNF2-rel_dom"/>
    <property type="match status" value="1"/>
</dbReference>
<sequence length="978" mass="111525">MDGGRPNDFEDSRDGEMKPIEDGDERLSPPSTDLQIDRQKIEAESTSTGDLAVLTNAGVTVYNATTLEEGLLAQATRTFDRIDSKTGKADPETRLQNVIGDVSSSVRYGDFTPFEAVQQDLRPENAENHGQQASFSGAMKEENDGESEMGEDSDVTSEYKPESDGETEFISDKEMSNDGYGEKVRKARKRTKSRKVERSLSAKRIRDDANDEDFEKRLKLLQAKQELAKLETGIESEDDEYHELKNGLRIPNVCWKKLYKYQKTGVRWLSELHEQCVGGILADEMGLGKTIQVICFLRALAFSQVEGRGFGFRGLGPVLLICPTTLMHQWLKEFHIWFPLCRIAVLHSSGCYRGSQSRLLYKFSIPRKDGCALLTSYSTFTKKRKALSNSNWHYVILDEGHKIRNPGAQMTMALKEVRTPHRLILTGSPLQNSLKELWSLMDFVYPGRLGALQSFTEKFAIPITQGGYANATAIQVRTAYKCACVLRDAINPYILRRMKKDVEMTVQLPSKTEQVLFCDITPCQRAFYKDYISSRECARILSGKMDAFVGLIALRKLCNHPDLVTGGPNKHNEYNTTIDEDMDFGAACRSGKMIVLKALLKLWKDQRQKVLLFSQSRQMLTVLEKFIIKEGYEYLRMDGSTSIGSRQPLVEKFNTNEDIFLFLLTTRVGGLGINLTGANRVVIFDPDWNPSTDMQARERAWRIGQERSVTVYRLLTSGTIEEKIYQRQIFKQFLANRVLVDPKQRRFFKTNDLHELFTLGDEKTIKTKGTETASIFSGTAEEINRTNFFDNNEKGRHKKAKERRRKPNKERDAEVDSDSDDDMKQVVEESLSAEKIAELKELARRISRSLVKNAQSKKEYECMKGEKSEKPAKKRKELLDGRYEIPYLKRQSRFKEHSGVSEEANAKEQVDVALCGMFWSSFCSSNKVRSKIMAFMKLANMSYYFELSSRRAVKSTNFLSRMGMRDTFFGLSWMASLV</sequence>
<organism evidence="13 14">
    <name type="scientific">Toxocara canis</name>
    <name type="common">Canine roundworm</name>
    <dbReference type="NCBI Taxonomy" id="6265"/>
    <lineage>
        <taxon>Eukaryota</taxon>
        <taxon>Metazoa</taxon>
        <taxon>Ecdysozoa</taxon>
        <taxon>Nematoda</taxon>
        <taxon>Chromadorea</taxon>
        <taxon>Rhabditida</taxon>
        <taxon>Spirurina</taxon>
        <taxon>Ascaridomorpha</taxon>
        <taxon>Ascaridoidea</taxon>
        <taxon>Toxocaridae</taxon>
        <taxon>Toxocara</taxon>
    </lineage>
</organism>
<feature type="domain" description="Helicase C-terminal" evidence="11">
    <location>
        <begin position="595"/>
        <end position="754"/>
    </location>
</feature>
<dbReference type="WBParaSite" id="TCNE_0001639801-mRNA-1">
    <property type="protein sequence ID" value="TCNE_0001639801-mRNA-1"/>
    <property type="gene ID" value="TCNE_0001639801"/>
</dbReference>
<dbReference type="InterPro" id="IPR000330">
    <property type="entry name" value="SNF2_N"/>
</dbReference>
<dbReference type="AlphaFoldDB" id="A0A183V6M7"/>
<dbReference type="Gene3D" id="3.40.50.300">
    <property type="entry name" value="P-loop containing nucleotide triphosphate hydrolases"/>
    <property type="match status" value="1"/>
</dbReference>
<evidence type="ECO:0000259" key="10">
    <source>
        <dbReference type="PROSITE" id="PS51192"/>
    </source>
</evidence>
<evidence type="ECO:0000313" key="13">
    <source>
        <dbReference type="Proteomes" id="UP000050794"/>
    </source>
</evidence>
<keyword evidence="3" id="KW-0132">Cell division</keyword>
<keyword evidence="5" id="KW-0378">Hydrolase</keyword>
<proteinExistence type="predicted"/>
<reference evidence="14" key="1">
    <citation type="submission" date="2016-06" db="UniProtKB">
        <authorList>
            <consortium name="WormBaseParasite"/>
        </authorList>
    </citation>
    <scope>IDENTIFICATION</scope>
</reference>
<evidence type="ECO:0000256" key="4">
    <source>
        <dbReference type="ARBA" id="ARBA00022776"/>
    </source>
</evidence>
<dbReference type="GO" id="GO:0006283">
    <property type="term" value="P:transcription-coupled nucleotide-excision repair"/>
    <property type="evidence" value="ECO:0007669"/>
    <property type="project" value="TreeGrafter"/>
</dbReference>
<accession>A0A183V6M7</accession>
<evidence type="ECO:0000259" key="11">
    <source>
        <dbReference type="PROSITE" id="PS51194"/>
    </source>
</evidence>
<dbReference type="SUPFAM" id="SSF52540">
    <property type="entry name" value="P-loop containing nucleoside triphosphate hydrolases"/>
    <property type="match status" value="2"/>
</dbReference>
<evidence type="ECO:0000256" key="2">
    <source>
        <dbReference type="ARBA" id="ARBA00015341"/>
    </source>
</evidence>
<dbReference type="FunFam" id="3.40.50.10810:FF:000150">
    <property type="entry name" value="Helicase, putative"/>
    <property type="match status" value="1"/>
</dbReference>
<dbReference type="SMART" id="SM00487">
    <property type="entry name" value="DEXDc"/>
    <property type="match status" value="1"/>
</dbReference>
<comment type="subunit">
    <text evidence="1">Interacts (via N-terminus) with spn-A/Rad51.</text>
</comment>
<feature type="compositionally biased region" description="Basic and acidic residues" evidence="9">
    <location>
        <begin position="1"/>
        <end position="27"/>
    </location>
</feature>
<feature type="compositionally biased region" description="Acidic residues" evidence="9">
    <location>
        <begin position="143"/>
        <end position="155"/>
    </location>
</feature>
<dbReference type="Pfam" id="PF00271">
    <property type="entry name" value="Helicase_C"/>
    <property type="match status" value="1"/>
</dbReference>
<protein>
    <recommendedName>
        <fullName evidence="2">DNA repair and recombination protein RAD54-like</fullName>
    </recommendedName>
    <alternativeName>
        <fullName evidence="8">Protein okra</fullName>
    </alternativeName>
</protein>
<dbReference type="PROSITE" id="PS51194">
    <property type="entry name" value="HELICASE_CTER"/>
    <property type="match status" value="1"/>
</dbReference>
<dbReference type="CDD" id="cd18000">
    <property type="entry name" value="DEXHc_ERCC6"/>
    <property type="match status" value="1"/>
</dbReference>
<name>A0A183V6M7_TOXCA</name>
<dbReference type="GO" id="GO:0016787">
    <property type="term" value="F:hydrolase activity"/>
    <property type="evidence" value="ECO:0007669"/>
    <property type="project" value="UniProtKB-KW"/>
</dbReference>
<dbReference type="InterPro" id="IPR001650">
    <property type="entry name" value="Helicase_C-like"/>
</dbReference>
<gene>
    <name evidence="12" type="ORF">TCNE_LOCUS16397</name>
</gene>
<dbReference type="GO" id="GO:0005524">
    <property type="term" value="F:ATP binding"/>
    <property type="evidence" value="ECO:0007669"/>
    <property type="project" value="InterPro"/>
</dbReference>
<evidence type="ECO:0000256" key="7">
    <source>
        <dbReference type="ARBA" id="ARBA00024776"/>
    </source>
</evidence>
<dbReference type="GO" id="GO:0008094">
    <property type="term" value="F:ATP-dependent activity, acting on DNA"/>
    <property type="evidence" value="ECO:0007669"/>
    <property type="project" value="TreeGrafter"/>
</dbReference>
<dbReference type="GO" id="GO:0051301">
    <property type="term" value="P:cell division"/>
    <property type="evidence" value="ECO:0007669"/>
    <property type="project" value="UniProtKB-KW"/>
</dbReference>
<evidence type="ECO:0000256" key="9">
    <source>
        <dbReference type="SAM" id="MobiDB-lite"/>
    </source>
</evidence>
<feature type="region of interest" description="Disordered" evidence="9">
    <location>
        <begin position="1"/>
        <end position="36"/>
    </location>
</feature>
<evidence type="ECO:0000256" key="8">
    <source>
        <dbReference type="ARBA" id="ARBA00029956"/>
    </source>
</evidence>